<feature type="compositionally biased region" description="Acidic residues" evidence="1">
    <location>
        <begin position="176"/>
        <end position="199"/>
    </location>
</feature>
<accession>G0V2E4</accession>
<feature type="region of interest" description="Disordered" evidence="1">
    <location>
        <begin position="296"/>
        <end position="325"/>
    </location>
</feature>
<evidence type="ECO:0000313" key="3">
    <source>
        <dbReference type="EMBL" id="CCC95816.1"/>
    </source>
</evidence>
<evidence type="ECO:0000259" key="2">
    <source>
        <dbReference type="PROSITE" id="PS51788"/>
    </source>
</evidence>
<feature type="region of interest" description="Disordered" evidence="1">
    <location>
        <begin position="176"/>
        <end position="203"/>
    </location>
</feature>
<gene>
    <name evidence="3" type="ORF">TCIL3000_11_13150</name>
</gene>
<dbReference type="PROSITE" id="PS51788">
    <property type="entry name" value="CULT"/>
    <property type="match status" value="1"/>
</dbReference>
<evidence type="ECO:0000256" key="1">
    <source>
        <dbReference type="SAM" id="MobiDB-lite"/>
    </source>
</evidence>
<dbReference type="InterPro" id="IPR034750">
    <property type="entry name" value="CULT"/>
</dbReference>
<sequence length="383" mass="41782">MDVNTEVHKDSDGSAMHESIVNDDSNEKVESVISVLLCERCKVPITSYDDILTERESSAWAEQVYAYELELFADKPPLWCYSATNPSDRRFDLLRCSAAAVTTHRTVKLSGPWSNKHSFFVGYQWAFAACAICGNFLGWGFSKLTEGTVDVDDQESNNGQGDNNCVSESVDVSGDADAEINNDSGDEEANTSEDDEDSTAIDFDSSGVSYVGLIITHCVGRNDYPLAKYNELISIDCDRRRWEAFEGEYHSARGGIQGIIGAVLNIMPPFRFEGVGEGRDLGSLALQLAQSPFGMLSEGRHARRSDSREPPVTSEDDEPTTPPVRGEDLLLSFIVGRALHSASETSSDSDYGPASTTRILVRCDATLVGSATSEETTDSEETD</sequence>
<dbReference type="EMBL" id="HE575324">
    <property type="protein sequence ID" value="CCC95816.1"/>
    <property type="molecule type" value="Genomic_DNA"/>
</dbReference>
<dbReference type="Gene3D" id="2.170.150.20">
    <property type="entry name" value="Peptide methionine sulfoxide reductase"/>
    <property type="match status" value="1"/>
</dbReference>
<dbReference type="VEuPathDB" id="TriTrypDB:TcIL3000.11.13150"/>
<protein>
    <submittedName>
        <fullName evidence="3">Uncharacterized protein TCIL3000_11_13150</fullName>
    </submittedName>
</protein>
<organism evidence="3">
    <name type="scientific">Trypanosoma congolense (strain IL3000)</name>
    <dbReference type="NCBI Taxonomy" id="1068625"/>
    <lineage>
        <taxon>Eukaryota</taxon>
        <taxon>Discoba</taxon>
        <taxon>Euglenozoa</taxon>
        <taxon>Kinetoplastea</taxon>
        <taxon>Metakinetoplastina</taxon>
        <taxon>Trypanosomatida</taxon>
        <taxon>Trypanosomatidae</taxon>
        <taxon>Trypanosoma</taxon>
        <taxon>Nannomonas</taxon>
    </lineage>
</organism>
<reference evidence="3" key="1">
    <citation type="journal article" date="2012" name="Proc. Natl. Acad. Sci. U.S.A.">
        <title>Antigenic diversity is generated by distinct evolutionary mechanisms in African trypanosome species.</title>
        <authorList>
            <person name="Jackson A.P."/>
            <person name="Berry A."/>
            <person name="Aslett M."/>
            <person name="Allison H.C."/>
            <person name="Burton P."/>
            <person name="Vavrova-Anderson J."/>
            <person name="Brown R."/>
            <person name="Browne H."/>
            <person name="Corton N."/>
            <person name="Hauser H."/>
            <person name="Gamble J."/>
            <person name="Gilderthorp R."/>
            <person name="Marcello L."/>
            <person name="McQuillan J."/>
            <person name="Otto T.D."/>
            <person name="Quail M.A."/>
            <person name="Sanders M.J."/>
            <person name="van Tonder A."/>
            <person name="Ginger M.L."/>
            <person name="Field M.C."/>
            <person name="Barry J.D."/>
            <person name="Hertz-Fowler C."/>
            <person name="Berriman M."/>
        </authorList>
    </citation>
    <scope>NUCLEOTIDE SEQUENCE</scope>
    <source>
        <strain evidence="3">IL3000</strain>
    </source>
</reference>
<name>G0V2E4_TRYCI</name>
<feature type="compositionally biased region" description="Basic and acidic residues" evidence="1">
    <location>
        <begin position="298"/>
        <end position="309"/>
    </location>
</feature>
<feature type="domain" description="CULT" evidence="2">
    <location>
        <begin position="33"/>
        <end position="222"/>
    </location>
</feature>
<dbReference type="AlphaFoldDB" id="G0V2E4"/>
<proteinExistence type="predicted"/>